<gene>
    <name evidence="6" type="ORF">AAEO56_10490</name>
</gene>
<comment type="subcellular location">
    <subcellularLocation>
        <location evidence="1">Cell outer membrane</location>
        <topology evidence="1">Multi-pass membrane protein</topology>
    </subcellularLocation>
</comment>
<dbReference type="Pfam" id="PF07715">
    <property type="entry name" value="Plug"/>
    <property type="match status" value="1"/>
</dbReference>
<dbReference type="InterPro" id="IPR037066">
    <property type="entry name" value="Plug_dom_sf"/>
</dbReference>
<accession>A0ABU9HY32</accession>
<keyword evidence="1" id="KW-0812">Transmembrane</keyword>
<keyword evidence="1" id="KW-0472">Membrane</keyword>
<dbReference type="RefSeq" id="WP_341697005.1">
    <property type="nucleotide sequence ID" value="NZ_JBBYHR010000005.1"/>
</dbReference>
<dbReference type="SUPFAM" id="SSF56935">
    <property type="entry name" value="Porins"/>
    <property type="match status" value="1"/>
</dbReference>
<dbReference type="NCBIfam" id="TIGR04057">
    <property type="entry name" value="SusC_RagA_signa"/>
    <property type="match status" value="1"/>
</dbReference>
<dbReference type="NCBIfam" id="TIGR02231">
    <property type="entry name" value="mucoidy inhibitor MuiA family protein"/>
    <property type="match status" value="2"/>
</dbReference>
<dbReference type="Pfam" id="PF13598">
    <property type="entry name" value="DUF4139"/>
    <property type="match status" value="1"/>
</dbReference>
<dbReference type="InterPro" id="IPR011935">
    <property type="entry name" value="CHP02231"/>
</dbReference>
<organism evidence="6 7">
    <name type="scientific">Flavobacterium arundinis</name>
    <dbReference type="NCBI Taxonomy" id="3139143"/>
    <lineage>
        <taxon>Bacteria</taxon>
        <taxon>Pseudomonadati</taxon>
        <taxon>Bacteroidota</taxon>
        <taxon>Flavobacteriia</taxon>
        <taxon>Flavobacteriales</taxon>
        <taxon>Flavobacteriaceae</taxon>
        <taxon>Flavobacterium</taxon>
    </lineage>
</organism>
<protein>
    <submittedName>
        <fullName evidence="6">DUF4139 domain-containing protein</fullName>
    </submittedName>
</protein>
<proteinExistence type="inferred from homology"/>
<dbReference type="PROSITE" id="PS52016">
    <property type="entry name" value="TONB_DEPENDENT_REC_3"/>
    <property type="match status" value="1"/>
</dbReference>
<evidence type="ECO:0000259" key="5">
    <source>
        <dbReference type="Pfam" id="PF13600"/>
    </source>
</evidence>
<dbReference type="Proteomes" id="UP001464555">
    <property type="component" value="Unassembled WGS sequence"/>
</dbReference>
<dbReference type="InterPro" id="IPR039426">
    <property type="entry name" value="TonB-dep_rcpt-like"/>
</dbReference>
<evidence type="ECO:0000256" key="2">
    <source>
        <dbReference type="SAM" id="SignalP"/>
    </source>
</evidence>
<keyword evidence="1" id="KW-0813">Transport</keyword>
<dbReference type="InterPro" id="IPR037291">
    <property type="entry name" value="DUF4139"/>
</dbReference>
<feature type="signal peptide" evidence="2">
    <location>
        <begin position="1"/>
        <end position="17"/>
    </location>
</feature>
<evidence type="ECO:0000313" key="6">
    <source>
        <dbReference type="EMBL" id="MEL1244689.1"/>
    </source>
</evidence>
<reference evidence="6 7" key="1">
    <citation type="submission" date="2024-04" db="EMBL/GenBank/DDBJ databases">
        <title>Flavobacterium sp. DGU11 16S ribosomal RNA gene Genome sequencing and assembly.</title>
        <authorList>
            <person name="Park S."/>
        </authorList>
    </citation>
    <scope>NUCLEOTIDE SEQUENCE [LARGE SCALE GENOMIC DNA]</scope>
    <source>
        <strain evidence="6 7">DGU11</strain>
    </source>
</reference>
<dbReference type="InterPro" id="IPR023997">
    <property type="entry name" value="TonB-dep_OMP_SusC/RagA_CS"/>
</dbReference>
<comment type="caution">
    <text evidence="6">The sequence shown here is derived from an EMBL/GenBank/DDBJ whole genome shotgun (WGS) entry which is preliminary data.</text>
</comment>
<dbReference type="Pfam" id="PF13600">
    <property type="entry name" value="DUF4140"/>
    <property type="match status" value="1"/>
</dbReference>
<dbReference type="InterPro" id="IPR025554">
    <property type="entry name" value="DUF4140"/>
</dbReference>
<dbReference type="InterPro" id="IPR012910">
    <property type="entry name" value="Plug_dom"/>
</dbReference>
<evidence type="ECO:0000256" key="1">
    <source>
        <dbReference type="PROSITE-ProRule" id="PRU01360"/>
    </source>
</evidence>
<dbReference type="PANTHER" id="PTHR31005">
    <property type="entry name" value="DUF4139 DOMAIN-CONTAINING PROTEIN"/>
    <property type="match status" value="1"/>
</dbReference>
<evidence type="ECO:0000259" key="3">
    <source>
        <dbReference type="Pfam" id="PF07715"/>
    </source>
</evidence>
<name>A0ABU9HY32_9FLAO</name>
<feature type="domain" description="DUF4140" evidence="5">
    <location>
        <begin position="30"/>
        <end position="131"/>
    </location>
</feature>
<evidence type="ECO:0000313" key="7">
    <source>
        <dbReference type="Proteomes" id="UP001464555"/>
    </source>
</evidence>
<dbReference type="EMBL" id="JBBYHR010000005">
    <property type="protein sequence ID" value="MEL1244689.1"/>
    <property type="molecule type" value="Genomic_DNA"/>
</dbReference>
<evidence type="ECO:0000259" key="4">
    <source>
        <dbReference type="Pfam" id="PF13598"/>
    </source>
</evidence>
<dbReference type="Gene3D" id="2.170.130.10">
    <property type="entry name" value="TonB-dependent receptor, plug domain"/>
    <property type="match status" value="1"/>
</dbReference>
<dbReference type="PANTHER" id="PTHR31005:SF8">
    <property type="entry name" value="DUF4139 DOMAIN-CONTAINING PROTEIN"/>
    <property type="match status" value="1"/>
</dbReference>
<comment type="similarity">
    <text evidence="1">Belongs to the TonB-dependent receptor family.</text>
</comment>
<keyword evidence="7" id="KW-1185">Reference proteome</keyword>
<feature type="chain" id="PRO_5046670196" evidence="2">
    <location>
        <begin position="18"/>
        <end position="612"/>
    </location>
</feature>
<keyword evidence="2" id="KW-0732">Signal</keyword>
<keyword evidence="1" id="KW-0998">Cell outer membrane</keyword>
<keyword evidence="1" id="KW-1134">Transmembrane beta strand</keyword>
<feature type="domain" description="DUF4139" evidence="4">
    <location>
        <begin position="217"/>
        <end position="605"/>
    </location>
</feature>
<sequence>MKKILFLCLLISSVAFAQKPVFTTAKAVAATVYFNGAELSQTASVTLPAGSSEIVVKNVANYLNENTVRIGAPVGLTVLSVQFTRDYIAEYEADETSPAIKKVRDSITLVQKELERTATAKASELKVIELLDKNNQVYGQQSGLSVAELMKMVDYYKAKRSETATAINSLIDKEKKLNDLIAKLNSRLETNTNINEDISQGKLVLQVMNDKAGAIPLTIDYLAQNAGWTPFYDLRADNITEPINLLYKAEVVQQTGLDWKKIKLTLSSGMPNQNNVVPILDPWFLTTYNPAYTRNGVGNVTETLQGQVPGLNISTGSGQPGANSTVILRGYGSINGNIEPLYIIDGVPLNSDNFRNLNPNDIANVEVLKDAGATSIYGNRGANGVIIVTTKKGKFKKKTSVDDYTQITETQMNVSFDIDIPYDIASNGKKHSITMKEIKLPASYKHLAIPKLDKEAYLMAEITDYSKYNLLKGEANIIFEGMYAGKTYIDPGQTTDTLSLSMGRDKKIDIERTKVVEKSGSKFLSSKKEQTFTYDIIVRNNKKEAVQLTLKDQYPLSTLENMEVELLESSSADVNKETGILQWQMKLKAGETKKVRLSYRVRHPKNISVGNL</sequence>
<feature type="domain" description="TonB-dependent receptor plug" evidence="3">
    <location>
        <begin position="294"/>
        <end position="385"/>
    </location>
</feature>